<evidence type="ECO:0000313" key="3">
    <source>
        <dbReference type="EMBL" id="VDP26664.1"/>
    </source>
</evidence>
<keyword evidence="2" id="KW-0472">Membrane</keyword>
<reference evidence="3 4" key="2">
    <citation type="submission" date="2018-11" db="EMBL/GenBank/DDBJ databases">
        <authorList>
            <consortium name="Pathogen Informatics"/>
        </authorList>
    </citation>
    <scope>NUCLEOTIDE SEQUENCE [LARGE SCALE GENOMIC DNA]</scope>
</reference>
<keyword evidence="2" id="KW-0812">Transmembrane</keyword>
<reference evidence="5" key="1">
    <citation type="submission" date="2016-06" db="UniProtKB">
        <authorList>
            <consortium name="WormBaseParasite"/>
        </authorList>
    </citation>
    <scope>IDENTIFICATION</scope>
</reference>
<sequence length="90" mass="10739">MNLTEQTEEALEEEKAATNEAPKTWSTAEVYWFSNSSFESFFKLDFPFISTLHVMLKYWRNLIRNSFTLILFLLFMFYLHGSFRNMSLCS</sequence>
<keyword evidence="4" id="KW-1185">Reference proteome</keyword>
<feature type="region of interest" description="Disordered" evidence="1">
    <location>
        <begin position="1"/>
        <end position="21"/>
    </location>
</feature>
<name>A0A183I8K0_9BILA</name>
<accession>A0A183I8K0</accession>
<dbReference type="AlphaFoldDB" id="A0A183I8K0"/>
<protein>
    <submittedName>
        <fullName evidence="5">Ovule protein</fullName>
    </submittedName>
</protein>
<gene>
    <name evidence="3" type="ORF">OFLC_LOCUS16062</name>
</gene>
<dbReference type="EMBL" id="UZAJ01043869">
    <property type="protein sequence ID" value="VDP26664.1"/>
    <property type="molecule type" value="Genomic_DNA"/>
</dbReference>
<evidence type="ECO:0000256" key="1">
    <source>
        <dbReference type="SAM" id="MobiDB-lite"/>
    </source>
</evidence>
<dbReference type="Proteomes" id="UP000267606">
    <property type="component" value="Unassembled WGS sequence"/>
</dbReference>
<feature type="transmembrane region" description="Helical" evidence="2">
    <location>
        <begin position="62"/>
        <end position="80"/>
    </location>
</feature>
<proteinExistence type="predicted"/>
<dbReference type="WBParaSite" id="OFLC_0001607501-mRNA-1">
    <property type="protein sequence ID" value="OFLC_0001607501-mRNA-1"/>
    <property type="gene ID" value="OFLC_0001607501"/>
</dbReference>
<evidence type="ECO:0000313" key="4">
    <source>
        <dbReference type="Proteomes" id="UP000267606"/>
    </source>
</evidence>
<evidence type="ECO:0000256" key="2">
    <source>
        <dbReference type="SAM" id="Phobius"/>
    </source>
</evidence>
<organism evidence="5">
    <name type="scientific">Onchocerca flexuosa</name>
    <dbReference type="NCBI Taxonomy" id="387005"/>
    <lineage>
        <taxon>Eukaryota</taxon>
        <taxon>Metazoa</taxon>
        <taxon>Ecdysozoa</taxon>
        <taxon>Nematoda</taxon>
        <taxon>Chromadorea</taxon>
        <taxon>Rhabditida</taxon>
        <taxon>Spirurina</taxon>
        <taxon>Spiruromorpha</taxon>
        <taxon>Filarioidea</taxon>
        <taxon>Onchocercidae</taxon>
        <taxon>Onchocerca</taxon>
    </lineage>
</organism>
<feature type="compositionally biased region" description="Acidic residues" evidence="1">
    <location>
        <begin position="1"/>
        <end position="12"/>
    </location>
</feature>
<evidence type="ECO:0000313" key="5">
    <source>
        <dbReference type="WBParaSite" id="OFLC_0001607501-mRNA-1"/>
    </source>
</evidence>
<keyword evidence="2" id="KW-1133">Transmembrane helix</keyword>